<feature type="transmembrane region" description="Helical" evidence="6">
    <location>
        <begin position="402"/>
        <end position="423"/>
    </location>
</feature>
<feature type="transmembrane region" description="Helical" evidence="6">
    <location>
        <begin position="128"/>
        <end position="146"/>
    </location>
</feature>
<feature type="transmembrane region" description="Helical" evidence="6">
    <location>
        <begin position="468"/>
        <end position="485"/>
    </location>
</feature>
<feature type="transmembrane region" description="Helical" evidence="6">
    <location>
        <begin position="306"/>
        <end position="329"/>
    </location>
</feature>
<comment type="subcellular location">
    <subcellularLocation>
        <location evidence="1">Membrane</location>
        <topology evidence="1">Multi-pass membrane protein</topology>
    </subcellularLocation>
</comment>
<keyword evidence="5 6" id="KW-0472">Membrane</keyword>
<keyword evidence="9" id="KW-1185">Reference proteome</keyword>
<sequence>MASSEDLKGDDETMAKANTTHVEMSNGQISVTPVAQLSPWECVKENPKACLWSLYANVGTCMIGYENLVLSVCLSMPAFQMTFASKINGALIIPAYWQSLWNAMFNVMSILGSLAAGPIQDKFGRRAVFLSTIITASAGIAVAYISKDPAHYLGAKVLVGSAVGMSMVGTQTYVSEITPLPMRGLALSINTVMLNLGMLMGISSTFSRISIMDESAFRVVFAAGWAFPGLLAVGLAFAPESPYWLLMKGKAGQARNSLVRLSNGKEDIDRRIAEMEHSIETERRLNSEKVSFLECFRGTNFRRTRIVAILFYMQLAVGSVLSANAPYFLNQAGLPSTTVLLIVQVGVSMGIVSAVANIFLMSRMRYRALMFLGVGICVASYLVMGVAGALPRTQASLTAVGVALQFSSLSYGPAVGAAMAVAGEVPAARLRAKTLGIGNATGSALATAWMVVLPYLYNSDQANLGGNIGWIFFGVALVYAGVLYFDVPGTKGRTFEEIDIMFDRRVSARHFEKLQLEPEEGSGDLKVKEQA</sequence>
<dbReference type="Pfam" id="PF00083">
    <property type="entry name" value="Sugar_tr"/>
    <property type="match status" value="1"/>
</dbReference>
<evidence type="ECO:0000313" key="8">
    <source>
        <dbReference type="EMBL" id="KAK8100131.1"/>
    </source>
</evidence>
<dbReference type="InterPro" id="IPR020846">
    <property type="entry name" value="MFS_dom"/>
</dbReference>
<feature type="transmembrane region" description="Helical" evidence="6">
    <location>
        <begin position="54"/>
        <end position="79"/>
    </location>
</feature>
<dbReference type="PROSITE" id="PS50850">
    <property type="entry name" value="MFS"/>
    <property type="match status" value="1"/>
</dbReference>
<evidence type="ECO:0000256" key="2">
    <source>
        <dbReference type="ARBA" id="ARBA00010992"/>
    </source>
</evidence>
<dbReference type="PANTHER" id="PTHR48022:SF2">
    <property type="entry name" value="PLASTIDIC GLUCOSE TRANSPORTER 4"/>
    <property type="match status" value="1"/>
</dbReference>
<feature type="transmembrane region" description="Helical" evidence="6">
    <location>
        <begin position="368"/>
        <end position="390"/>
    </location>
</feature>
<keyword evidence="3 6" id="KW-0812">Transmembrane</keyword>
<evidence type="ECO:0000259" key="7">
    <source>
        <dbReference type="PROSITE" id="PS50850"/>
    </source>
</evidence>
<evidence type="ECO:0000256" key="1">
    <source>
        <dbReference type="ARBA" id="ARBA00004141"/>
    </source>
</evidence>
<name>A0AAW0QL79_9PEZI</name>
<gene>
    <name evidence="8" type="ORF">PG999_010505</name>
</gene>
<dbReference type="EMBL" id="JAQQWP010000009">
    <property type="protein sequence ID" value="KAK8100131.1"/>
    <property type="molecule type" value="Genomic_DNA"/>
</dbReference>
<dbReference type="InterPro" id="IPR005828">
    <property type="entry name" value="MFS_sugar_transport-like"/>
</dbReference>
<accession>A0AAW0QL79</accession>
<dbReference type="SUPFAM" id="SSF103473">
    <property type="entry name" value="MFS general substrate transporter"/>
    <property type="match status" value="1"/>
</dbReference>
<feature type="transmembrane region" description="Helical" evidence="6">
    <location>
        <begin position="99"/>
        <end position="116"/>
    </location>
</feature>
<feature type="transmembrane region" description="Helical" evidence="6">
    <location>
        <begin position="341"/>
        <end position="361"/>
    </location>
</feature>
<feature type="domain" description="Major facilitator superfamily (MFS) profile" evidence="7">
    <location>
        <begin position="52"/>
        <end position="491"/>
    </location>
</feature>
<proteinExistence type="inferred from homology"/>
<evidence type="ECO:0000256" key="4">
    <source>
        <dbReference type="ARBA" id="ARBA00022989"/>
    </source>
</evidence>
<comment type="caution">
    <text evidence="8">The sequence shown here is derived from an EMBL/GenBank/DDBJ whole genome shotgun (WGS) entry which is preliminary data.</text>
</comment>
<dbReference type="Gene3D" id="1.20.1250.20">
    <property type="entry name" value="MFS general substrate transporter like domains"/>
    <property type="match status" value="1"/>
</dbReference>
<dbReference type="Proteomes" id="UP001392437">
    <property type="component" value="Unassembled WGS sequence"/>
</dbReference>
<dbReference type="FunFam" id="1.20.1250.20:FF:000078">
    <property type="entry name" value="MFS maltose transporter, putative"/>
    <property type="match status" value="1"/>
</dbReference>
<feature type="transmembrane region" description="Helical" evidence="6">
    <location>
        <begin position="435"/>
        <end position="456"/>
    </location>
</feature>
<keyword evidence="4 6" id="KW-1133">Transmembrane helix</keyword>
<evidence type="ECO:0000256" key="5">
    <source>
        <dbReference type="ARBA" id="ARBA00023136"/>
    </source>
</evidence>
<dbReference type="GO" id="GO:0016020">
    <property type="term" value="C:membrane"/>
    <property type="evidence" value="ECO:0007669"/>
    <property type="project" value="UniProtKB-SubCell"/>
</dbReference>
<dbReference type="InterPro" id="IPR036259">
    <property type="entry name" value="MFS_trans_sf"/>
</dbReference>
<evidence type="ECO:0000256" key="3">
    <source>
        <dbReference type="ARBA" id="ARBA00022692"/>
    </source>
</evidence>
<evidence type="ECO:0000256" key="6">
    <source>
        <dbReference type="SAM" id="Phobius"/>
    </source>
</evidence>
<reference evidence="8 9" key="1">
    <citation type="submission" date="2023-01" db="EMBL/GenBank/DDBJ databases">
        <title>Analysis of 21 Apiospora genomes using comparative genomics revels a genus with tremendous synthesis potential of carbohydrate active enzymes and secondary metabolites.</title>
        <authorList>
            <person name="Sorensen T."/>
        </authorList>
    </citation>
    <scope>NUCLEOTIDE SEQUENCE [LARGE SCALE GENOMIC DNA]</scope>
    <source>
        <strain evidence="8 9">CBS 117206</strain>
    </source>
</reference>
<protein>
    <submittedName>
        <fullName evidence="8">General substrate transporter</fullName>
    </submittedName>
</protein>
<feature type="transmembrane region" description="Helical" evidence="6">
    <location>
        <begin position="185"/>
        <end position="204"/>
    </location>
</feature>
<dbReference type="GO" id="GO:0005351">
    <property type="term" value="F:carbohydrate:proton symporter activity"/>
    <property type="evidence" value="ECO:0007669"/>
    <property type="project" value="TreeGrafter"/>
</dbReference>
<feature type="transmembrane region" description="Helical" evidence="6">
    <location>
        <begin position="152"/>
        <end position="173"/>
    </location>
</feature>
<feature type="transmembrane region" description="Helical" evidence="6">
    <location>
        <begin position="216"/>
        <end position="238"/>
    </location>
</feature>
<organism evidence="8 9">
    <name type="scientific">Apiospora kogelbergensis</name>
    <dbReference type="NCBI Taxonomy" id="1337665"/>
    <lineage>
        <taxon>Eukaryota</taxon>
        <taxon>Fungi</taxon>
        <taxon>Dikarya</taxon>
        <taxon>Ascomycota</taxon>
        <taxon>Pezizomycotina</taxon>
        <taxon>Sordariomycetes</taxon>
        <taxon>Xylariomycetidae</taxon>
        <taxon>Amphisphaeriales</taxon>
        <taxon>Apiosporaceae</taxon>
        <taxon>Apiospora</taxon>
    </lineage>
</organism>
<comment type="similarity">
    <text evidence="2">Belongs to the major facilitator superfamily. Sugar transporter (TC 2.A.1.1) family.</text>
</comment>
<evidence type="ECO:0000313" key="9">
    <source>
        <dbReference type="Proteomes" id="UP001392437"/>
    </source>
</evidence>
<dbReference type="AlphaFoldDB" id="A0AAW0QL79"/>
<dbReference type="InterPro" id="IPR050360">
    <property type="entry name" value="MFS_Sugar_Transporters"/>
</dbReference>
<dbReference type="PANTHER" id="PTHR48022">
    <property type="entry name" value="PLASTIDIC GLUCOSE TRANSPORTER 4"/>
    <property type="match status" value="1"/>
</dbReference>